<evidence type="ECO:0000256" key="2">
    <source>
        <dbReference type="ARBA" id="ARBA00022827"/>
    </source>
</evidence>
<gene>
    <name evidence="5" type="ORF">RclHR1_17550004</name>
</gene>
<name>A0A2Z6QKA8_9GLOM</name>
<evidence type="ECO:0000256" key="3">
    <source>
        <dbReference type="ARBA" id="ARBA00023002"/>
    </source>
</evidence>
<dbReference type="Gene3D" id="3.50.50.60">
    <property type="entry name" value="FAD/NAD(P)-binding domain"/>
    <property type="match status" value="1"/>
</dbReference>
<dbReference type="Proteomes" id="UP000247702">
    <property type="component" value="Unassembled WGS sequence"/>
</dbReference>
<dbReference type="STRING" id="94130.A0A2Z6QKA8"/>
<proteinExistence type="predicted"/>
<keyword evidence="3" id="KW-0560">Oxidoreductase</keyword>
<reference evidence="5 6" key="1">
    <citation type="submission" date="2017-11" db="EMBL/GenBank/DDBJ databases">
        <title>The genome of Rhizophagus clarus HR1 reveals common genetic basis of auxotrophy among arbuscular mycorrhizal fungi.</title>
        <authorList>
            <person name="Kobayashi Y."/>
        </authorList>
    </citation>
    <scope>NUCLEOTIDE SEQUENCE [LARGE SCALE GENOMIC DNA]</scope>
    <source>
        <strain evidence="5 6">HR1</strain>
    </source>
</reference>
<dbReference type="GO" id="GO:0004497">
    <property type="term" value="F:monooxygenase activity"/>
    <property type="evidence" value="ECO:0007669"/>
    <property type="project" value="UniProtKB-KW"/>
</dbReference>
<dbReference type="PRINTS" id="PR00420">
    <property type="entry name" value="RNGMNOXGNASE"/>
</dbReference>
<dbReference type="AlphaFoldDB" id="A0A2Z6QKA8"/>
<accession>A0A2Z6QKA8</accession>
<dbReference type="SUPFAM" id="SSF51905">
    <property type="entry name" value="FAD/NAD(P)-binding domain"/>
    <property type="match status" value="1"/>
</dbReference>
<sequence length="182" mass="20659">MNKHKIPTILIIGAGPGGLALAHSIQKNLNSFEKKFDIKIFDREISPKGVKSLFKCVSESISSRLHEVVLDPVKIDDKLEDHSSCVYDHLGNVLFKTPGYQVKNIYEFSKLFNIFTFIVTFRDRLRDLLLEGIDVNWGKKCIGYHEDEDGVWAIFEDGTRERGDLLIGADGIHSPIRKQKNS</sequence>
<keyword evidence="1" id="KW-0285">Flavoprotein</keyword>
<keyword evidence="2" id="KW-0274">FAD</keyword>
<dbReference type="EMBL" id="BEXD01000841">
    <property type="protein sequence ID" value="GBB90557.1"/>
    <property type="molecule type" value="Genomic_DNA"/>
</dbReference>
<organism evidence="5 6">
    <name type="scientific">Rhizophagus clarus</name>
    <dbReference type="NCBI Taxonomy" id="94130"/>
    <lineage>
        <taxon>Eukaryota</taxon>
        <taxon>Fungi</taxon>
        <taxon>Fungi incertae sedis</taxon>
        <taxon>Mucoromycota</taxon>
        <taxon>Glomeromycotina</taxon>
        <taxon>Glomeromycetes</taxon>
        <taxon>Glomerales</taxon>
        <taxon>Glomeraceae</taxon>
        <taxon>Rhizophagus</taxon>
    </lineage>
</organism>
<protein>
    <recommendedName>
        <fullName evidence="7">FAD-binding domain-containing protein</fullName>
    </recommendedName>
</protein>
<dbReference type="PANTHER" id="PTHR47178:SF6">
    <property type="entry name" value="FAD-BINDING DOMAIN-CONTAINING PROTEIN"/>
    <property type="match status" value="1"/>
</dbReference>
<evidence type="ECO:0000256" key="1">
    <source>
        <dbReference type="ARBA" id="ARBA00022630"/>
    </source>
</evidence>
<evidence type="ECO:0008006" key="7">
    <source>
        <dbReference type="Google" id="ProtNLM"/>
    </source>
</evidence>
<evidence type="ECO:0000256" key="4">
    <source>
        <dbReference type="ARBA" id="ARBA00023033"/>
    </source>
</evidence>
<evidence type="ECO:0000313" key="6">
    <source>
        <dbReference type="Proteomes" id="UP000247702"/>
    </source>
</evidence>
<dbReference type="PANTHER" id="PTHR47178">
    <property type="entry name" value="MONOOXYGENASE, FAD-BINDING"/>
    <property type="match status" value="1"/>
</dbReference>
<evidence type="ECO:0000313" key="5">
    <source>
        <dbReference type="EMBL" id="GBB90557.1"/>
    </source>
</evidence>
<keyword evidence="4" id="KW-0503">Monooxygenase</keyword>
<keyword evidence="6" id="KW-1185">Reference proteome</keyword>
<comment type="caution">
    <text evidence="5">The sequence shown here is derived from an EMBL/GenBank/DDBJ whole genome shotgun (WGS) entry which is preliminary data.</text>
</comment>
<dbReference type="InterPro" id="IPR036188">
    <property type="entry name" value="FAD/NAD-bd_sf"/>
</dbReference>